<reference evidence="13 14" key="2">
    <citation type="submission" date="2019-01" db="EMBL/GenBank/DDBJ databases">
        <title>The decoding of complex shrimp genome reveals the adaptation for benthos swimmer, frequently molting mechanism and breeding impact on genome.</title>
        <authorList>
            <person name="Sun Y."/>
            <person name="Gao Y."/>
            <person name="Yu Y."/>
        </authorList>
    </citation>
    <scope>NUCLEOTIDE SEQUENCE [LARGE SCALE GENOMIC DNA]</scope>
    <source>
        <tissue evidence="13">Muscle</tissue>
    </source>
</reference>
<protein>
    <submittedName>
        <fullName evidence="13">Putative urotensin-2 receptor-like</fullName>
    </submittedName>
</protein>
<dbReference type="SUPFAM" id="SSF81321">
    <property type="entry name" value="Family A G protein-coupled receptor-like"/>
    <property type="match status" value="2"/>
</dbReference>
<feature type="transmembrane region" description="Helical" evidence="11">
    <location>
        <begin position="498"/>
        <end position="516"/>
    </location>
</feature>
<keyword evidence="3" id="KW-1003">Cell membrane</keyword>
<dbReference type="GO" id="GO:0042923">
    <property type="term" value="F:neuropeptide binding"/>
    <property type="evidence" value="ECO:0007669"/>
    <property type="project" value="TreeGrafter"/>
</dbReference>
<feature type="compositionally biased region" description="Polar residues" evidence="10">
    <location>
        <begin position="414"/>
        <end position="424"/>
    </location>
</feature>
<dbReference type="AlphaFoldDB" id="A0A423SZ91"/>
<sequence>MRGVSEDRVALYRREGRGWVVKSRAGEWVGGPCAAPRGLTQSPAVRGGTSPPFRASKTRVTPREPRRADMADLDESLAEEELELAHKVELPPIAATLKVELGLMILSAIAGVCANLAAIWVAASARKSNVINLYVLQRAVSDLLYLLTVPVLAARILMRTWAFGSAICKLTVSSAHMCIFASSAFLVAMSVECYRHYAHNAPMARTRCFYAATTLIWIGVVSLSASLISYIDVVKGYSGMFFCTVTDFNLKFLTFIDSLSIVMVMVPMLINWGCILRMAAARRAWKRMGLSEKALANRRFLVALSAAYTVLLTPFCITRLLGMTSSFSLTLLRALQLTSPLTYINATVSPLIVVRNPHLSSSRLHKTPPTTLVVDASDRSKIVRRAVLWRRGVPCRSRVPAHSPSGLASHRAPLTTSPSSSGVTTRGGMDELDDLALDEESELHSDGFSEINPFMTAAAGVMVVSAAVGICANLYVVCAASTSLRSNVVNVYVLQRTLAHLVSLLFTPTLAAHIFLHGWTFGDALCRMTVGFVHIAGYADLLFLISMCVDGHKAFDTYSLDTRLRDAKIAAAAVWLLAATLGAPLFAVFGTIQGPDGMAYCTLIYNSWAAVVILNYVNLLLMLVALVVPGALVPGMFPPRDGRRREVSDEALAARRLILTLVASFWIFHLPYAITYLCSTVAYYFNPVLIKALHLTAVLPYVSAAVDPVIYIVLRRSLASPRAAAHTRGVEITYVNLMPEL</sequence>
<feature type="transmembrane region" description="Helical" evidence="11">
    <location>
        <begin position="143"/>
        <end position="162"/>
    </location>
</feature>
<comment type="subcellular location">
    <subcellularLocation>
        <location evidence="1">Cell membrane</location>
        <topology evidence="1">Multi-pass membrane protein</topology>
    </subcellularLocation>
</comment>
<evidence type="ECO:0000313" key="13">
    <source>
        <dbReference type="EMBL" id="ROT69590.1"/>
    </source>
</evidence>
<dbReference type="PANTHER" id="PTHR24229">
    <property type="entry name" value="NEUROPEPTIDES RECEPTOR"/>
    <property type="match status" value="1"/>
</dbReference>
<evidence type="ECO:0000256" key="2">
    <source>
        <dbReference type="ARBA" id="ARBA00010663"/>
    </source>
</evidence>
<feature type="transmembrane region" description="Helical" evidence="11">
    <location>
        <begin position="692"/>
        <end position="714"/>
    </location>
</feature>
<proteinExistence type="inferred from homology"/>
<accession>A0A423SZ91</accession>
<feature type="region of interest" description="Disordered" evidence="10">
    <location>
        <begin position="39"/>
        <end position="67"/>
    </location>
</feature>
<evidence type="ECO:0000259" key="12">
    <source>
        <dbReference type="PROSITE" id="PS50262"/>
    </source>
</evidence>
<feature type="domain" description="G-protein coupled receptors family 1 profile" evidence="12">
    <location>
        <begin position="114"/>
        <end position="353"/>
    </location>
</feature>
<dbReference type="PROSITE" id="PS50262">
    <property type="entry name" value="G_PROTEIN_RECEP_F1_2"/>
    <property type="match status" value="2"/>
</dbReference>
<comment type="caution">
    <text evidence="13">The sequence shown here is derived from an EMBL/GenBank/DDBJ whole genome shotgun (WGS) entry which is preliminary data.</text>
</comment>
<keyword evidence="5 11" id="KW-1133">Transmembrane helix</keyword>
<keyword evidence="4 11" id="KW-0812">Transmembrane</keyword>
<feature type="transmembrane region" description="Helical" evidence="11">
    <location>
        <begin position="174"/>
        <end position="197"/>
    </location>
</feature>
<feature type="transmembrane region" description="Helical" evidence="11">
    <location>
        <begin position="209"/>
        <end position="231"/>
    </location>
</feature>
<dbReference type="CDD" id="cd00637">
    <property type="entry name" value="7tm_classA_rhodopsin-like"/>
    <property type="match status" value="1"/>
</dbReference>
<feature type="transmembrane region" description="Helical" evidence="11">
    <location>
        <begin position="454"/>
        <end position="477"/>
    </location>
</feature>
<evidence type="ECO:0000256" key="10">
    <source>
        <dbReference type="SAM" id="MobiDB-lite"/>
    </source>
</evidence>
<keyword evidence="14" id="KW-1185">Reference proteome</keyword>
<feature type="transmembrane region" description="Helical" evidence="11">
    <location>
        <begin position="612"/>
        <end position="637"/>
    </location>
</feature>
<feature type="transmembrane region" description="Helical" evidence="11">
    <location>
        <begin position="528"/>
        <end position="549"/>
    </location>
</feature>
<evidence type="ECO:0000313" key="14">
    <source>
        <dbReference type="Proteomes" id="UP000283509"/>
    </source>
</evidence>
<evidence type="ECO:0000256" key="11">
    <source>
        <dbReference type="SAM" id="Phobius"/>
    </source>
</evidence>
<dbReference type="EMBL" id="QCYY01002548">
    <property type="protein sequence ID" value="ROT69590.1"/>
    <property type="molecule type" value="Genomic_DNA"/>
</dbReference>
<evidence type="ECO:0000256" key="9">
    <source>
        <dbReference type="ARBA" id="ARBA00023224"/>
    </source>
</evidence>
<dbReference type="GO" id="GO:0004930">
    <property type="term" value="F:G protein-coupled receptor activity"/>
    <property type="evidence" value="ECO:0007669"/>
    <property type="project" value="UniProtKB-KW"/>
</dbReference>
<dbReference type="Gene3D" id="1.20.1070.10">
    <property type="entry name" value="Rhodopsin 7-helix transmembrane proteins"/>
    <property type="match status" value="2"/>
</dbReference>
<dbReference type="Proteomes" id="UP000283509">
    <property type="component" value="Unassembled WGS sequence"/>
</dbReference>
<evidence type="ECO:0000256" key="5">
    <source>
        <dbReference type="ARBA" id="ARBA00022989"/>
    </source>
</evidence>
<feature type="transmembrane region" description="Helical" evidence="11">
    <location>
        <begin position="101"/>
        <end position="123"/>
    </location>
</feature>
<evidence type="ECO:0000256" key="7">
    <source>
        <dbReference type="ARBA" id="ARBA00023136"/>
    </source>
</evidence>
<dbReference type="STRING" id="6689.A0A423SZ91"/>
<evidence type="ECO:0000256" key="3">
    <source>
        <dbReference type="ARBA" id="ARBA00022475"/>
    </source>
</evidence>
<feature type="transmembrane region" description="Helical" evidence="11">
    <location>
        <begin position="569"/>
        <end position="592"/>
    </location>
</feature>
<keyword evidence="8 13" id="KW-0675">Receptor</keyword>
<keyword evidence="7 11" id="KW-0472">Membrane</keyword>
<reference evidence="13 14" key="1">
    <citation type="submission" date="2018-04" db="EMBL/GenBank/DDBJ databases">
        <authorList>
            <person name="Zhang X."/>
            <person name="Yuan J."/>
            <person name="Li F."/>
            <person name="Xiang J."/>
        </authorList>
    </citation>
    <scope>NUCLEOTIDE SEQUENCE [LARGE SCALE GENOMIC DNA]</scope>
    <source>
        <tissue evidence="13">Muscle</tissue>
    </source>
</reference>
<dbReference type="GO" id="GO:0005886">
    <property type="term" value="C:plasma membrane"/>
    <property type="evidence" value="ECO:0007669"/>
    <property type="project" value="UniProtKB-SubCell"/>
</dbReference>
<keyword evidence="6" id="KW-0297">G-protein coupled receptor</keyword>
<dbReference type="GO" id="GO:0007218">
    <property type="term" value="P:neuropeptide signaling pathway"/>
    <property type="evidence" value="ECO:0007669"/>
    <property type="project" value="TreeGrafter"/>
</dbReference>
<gene>
    <name evidence="13" type="ORF">C7M84_012211</name>
</gene>
<dbReference type="PANTHER" id="PTHR24229:SF40">
    <property type="entry name" value="ALLATOSTATIN C RECEPTOR 1-RELATED"/>
    <property type="match status" value="1"/>
</dbReference>
<feature type="region of interest" description="Disordered" evidence="10">
    <location>
        <begin position="399"/>
        <end position="428"/>
    </location>
</feature>
<name>A0A423SZ91_PENVA</name>
<dbReference type="GO" id="GO:0043005">
    <property type="term" value="C:neuron projection"/>
    <property type="evidence" value="ECO:0007669"/>
    <property type="project" value="TreeGrafter"/>
</dbReference>
<dbReference type="InterPro" id="IPR017452">
    <property type="entry name" value="GPCR_Rhodpsn_7TM"/>
</dbReference>
<keyword evidence="9" id="KW-0807">Transducer</keyword>
<dbReference type="Pfam" id="PF00001">
    <property type="entry name" value="7tm_1"/>
    <property type="match status" value="2"/>
</dbReference>
<organism evidence="13 14">
    <name type="scientific">Penaeus vannamei</name>
    <name type="common">Whiteleg shrimp</name>
    <name type="synonym">Litopenaeus vannamei</name>
    <dbReference type="NCBI Taxonomy" id="6689"/>
    <lineage>
        <taxon>Eukaryota</taxon>
        <taxon>Metazoa</taxon>
        <taxon>Ecdysozoa</taxon>
        <taxon>Arthropoda</taxon>
        <taxon>Crustacea</taxon>
        <taxon>Multicrustacea</taxon>
        <taxon>Malacostraca</taxon>
        <taxon>Eumalacostraca</taxon>
        <taxon>Eucarida</taxon>
        <taxon>Decapoda</taxon>
        <taxon>Dendrobranchiata</taxon>
        <taxon>Penaeoidea</taxon>
        <taxon>Penaeidae</taxon>
        <taxon>Penaeus</taxon>
    </lineage>
</organism>
<dbReference type="PRINTS" id="PR00237">
    <property type="entry name" value="GPCRRHODOPSN"/>
</dbReference>
<feature type="transmembrane region" description="Helical" evidence="11">
    <location>
        <begin position="657"/>
        <end position="686"/>
    </location>
</feature>
<feature type="transmembrane region" description="Helical" evidence="11">
    <location>
        <begin position="259"/>
        <end position="279"/>
    </location>
</feature>
<feature type="domain" description="G-protein coupled receptors family 1 profile" evidence="12">
    <location>
        <begin position="472"/>
        <end position="711"/>
    </location>
</feature>
<dbReference type="OrthoDB" id="6076970at2759"/>
<evidence type="ECO:0000256" key="6">
    <source>
        <dbReference type="ARBA" id="ARBA00023040"/>
    </source>
</evidence>
<evidence type="ECO:0000256" key="4">
    <source>
        <dbReference type="ARBA" id="ARBA00022692"/>
    </source>
</evidence>
<evidence type="ECO:0000256" key="1">
    <source>
        <dbReference type="ARBA" id="ARBA00004651"/>
    </source>
</evidence>
<dbReference type="InterPro" id="IPR000276">
    <property type="entry name" value="GPCR_Rhodpsn"/>
</dbReference>
<evidence type="ECO:0000256" key="8">
    <source>
        <dbReference type="ARBA" id="ARBA00023170"/>
    </source>
</evidence>
<feature type="transmembrane region" description="Helical" evidence="11">
    <location>
        <begin position="300"/>
        <end position="322"/>
    </location>
</feature>
<comment type="similarity">
    <text evidence="2">Belongs to the G-protein coupled receptor 1 family.</text>
</comment>